<organism evidence="2 3">
    <name type="scientific">Mycetomoellerius zeteki</name>
    <dbReference type="NCBI Taxonomy" id="64791"/>
    <lineage>
        <taxon>Eukaryota</taxon>
        <taxon>Metazoa</taxon>
        <taxon>Ecdysozoa</taxon>
        <taxon>Arthropoda</taxon>
        <taxon>Hexapoda</taxon>
        <taxon>Insecta</taxon>
        <taxon>Pterygota</taxon>
        <taxon>Neoptera</taxon>
        <taxon>Endopterygota</taxon>
        <taxon>Hymenoptera</taxon>
        <taxon>Apocrita</taxon>
        <taxon>Aculeata</taxon>
        <taxon>Formicoidea</taxon>
        <taxon>Formicidae</taxon>
        <taxon>Myrmicinae</taxon>
        <taxon>Mycetomoellerius</taxon>
    </lineage>
</organism>
<evidence type="ECO:0000313" key="3">
    <source>
        <dbReference type="Proteomes" id="UP000075809"/>
    </source>
</evidence>
<dbReference type="EMBL" id="KQ982893">
    <property type="protein sequence ID" value="KYQ49552.1"/>
    <property type="molecule type" value="Genomic_DNA"/>
</dbReference>
<dbReference type="GO" id="GO:0007229">
    <property type="term" value="P:integrin-mediated signaling pathway"/>
    <property type="evidence" value="ECO:0007669"/>
    <property type="project" value="UniProtKB-KW"/>
</dbReference>
<feature type="signal peptide" evidence="1">
    <location>
        <begin position="1"/>
        <end position="32"/>
    </location>
</feature>
<evidence type="ECO:0000313" key="2">
    <source>
        <dbReference type="EMBL" id="KYQ49552.1"/>
    </source>
</evidence>
<dbReference type="GO" id="GO:0005178">
    <property type="term" value="F:integrin binding"/>
    <property type="evidence" value="ECO:0007669"/>
    <property type="project" value="TreeGrafter"/>
</dbReference>
<proteinExistence type="predicted"/>
<dbReference type="GO" id="GO:0009897">
    <property type="term" value="C:external side of plasma membrane"/>
    <property type="evidence" value="ECO:0007669"/>
    <property type="project" value="TreeGrafter"/>
</dbReference>
<feature type="chain" id="PRO_5007591328" evidence="1">
    <location>
        <begin position="33"/>
        <end position="173"/>
    </location>
</feature>
<dbReference type="PANTHER" id="PTHR23220">
    <property type="entry name" value="INTEGRIN ALPHA"/>
    <property type="match status" value="1"/>
</dbReference>
<evidence type="ECO:0000256" key="1">
    <source>
        <dbReference type="SAM" id="SignalP"/>
    </source>
</evidence>
<protein>
    <submittedName>
        <fullName evidence="2">Integrin alpha-5</fullName>
    </submittedName>
</protein>
<gene>
    <name evidence="2" type="ORF">ALC60_11336</name>
</gene>
<dbReference type="GO" id="GO:0098609">
    <property type="term" value="P:cell-cell adhesion"/>
    <property type="evidence" value="ECO:0007669"/>
    <property type="project" value="TreeGrafter"/>
</dbReference>
<dbReference type="GO" id="GO:0007160">
    <property type="term" value="P:cell-matrix adhesion"/>
    <property type="evidence" value="ECO:0007669"/>
    <property type="project" value="TreeGrafter"/>
</dbReference>
<dbReference type="SUPFAM" id="SSF69318">
    <property type="entry name" value="Integrin alpha N-terminal domain"/>
    <property type="match status" value="1"/>
</dbReference>
<reference evidence="2 3" key="1">
    <citation type="submission" date="2015-09" db="EMBL/GenBank/DDBJ databases">
        <title>Trachymyrmex zeteki WGS genome.</title>
        <authorList>
            <person name="Nygaard S."/>
            <person name="Hu H."/>
            <person name="Boomsma J."/>
            <person name="Zhang G."/>
        </authorList>
    </citation>
    <scope>NUCLEOTIDE SEQUENCE [LARGE SCALE GENOMIC DNA]</scope>
    <source>
        <strain evidence="2">Tzet28-1</strain>
        <tissue evidence="2">Whole body</tissue>
    </source>
</reference>
<dbReference type="InterPro" id="IPR028994">
    <property type="entry name" value="Integrin_alpha_N"/>
</dbReference>
<sequence>PADRMWSTGLLWTSLLVGLAIVGSPTWHVVDGFNIETKHYAVYRLEERSMFGFAVSTYRDRYARGWAIVGAPEAETTQIGVYRGGAVYKCDIAADDRCNIIHFDDKGHNHVRNPNLAGSLSQIDNKTLQWFGATVSASSKDGGPILTCVPRRPQLLFQDSKTNEFPARSTFRL</sequence>
<name>A0A151WNS0_9HYME</name>
<feature type="non-terminal residue" evidence="2">
    <location>
        <position position="1"/>
    </location>
</feature>
<dbReference type="STRING" id="64791.A0A151WNS0"/>
<dbReference type="PANTHER" id="PTHR23220:SF133">
    <property type="entry name" value="INTEGRIN ALPHA-PS2"/>
    <property type="match status" value="1"/>
</dbReference>
<keyword evidence="3" id="KW-1185">Reference proteome</keyword>
<keyword evidence="1" id="KW-0732">Signal</keyword>
<dbReference type="AlphaFoldDB" id="A0A151WNS0"/>
<keyword evidence="2" id="KW-0401">Integrin</keyword>
<accession>A0A151WNS0</accession>
<dbReference type="GO" id="GO:0008305">
    <property type="term" value="C:integrin complex"/>
    <property type="evidence" value="ECO:0007669"/>
    <property type="project" value="TreeGrafter"/>
</dbReference>
<dbReference type="Proteomes" id="UP000075809">
    <property type="component" value="Unassembled WGS sequence"/>
</dbReference>
<dbReference type="GO" id="GO:0033627">
    <property type="term" value="P:cell adhesion mediated by integrin"/>
    <property type="evidence" value="ECO:0007669"/>
    <property type="project" value="TreeGrafter"/>
</dbReference>
<dbReference type="Gene3D" id="2.130.10.130">
    <property type="entry name" value="Integrin alpha, N-terminal"/>
    <property type="match status" value="1"/>
</dbReference>